<dbReference type="RefSeq" id="WP_073616299.1">
    <property type="nucleotide sequence ID" value="NZ_FRFE01000039.1"/>
</dbReference>
<proteinExistence type="predicted"/>
<dbReference type="Pfam" id="PF07589">
    <property type="entry name" value="PEP-CTERM"/>
    <property type="match status" value="1"/>
</dbReference>
<reference evidence="2 3" key="1">
    <citation type="submission" date="2016-12" db="EMBL/GenBank/DDBJ databases">
        <authorList>
            <person name="Song W.-J."/>
            <person name="Kurnit D.M."/>
        </authorList>
    </citation>
    <scope>NUCLEOTIDE SEQUENCE [LARGE SCALE GENOMIC DNA]</scope>
    <source>
        <strain evidence="2 3">DSM 18488</strain>
    </source>
</reference>
<sequence length="255" mass="27830">MLRCSLLILHSSLLFCTFPALSFGYSFAYSDIVASSQITTGINDLENGTMTNVAQASAQGGFGTLHNHLLYSPSEETRLVLDHWAGSGASFGSESFSFYMSDTIWNHWPPEHLTECELSYSTQISLGFSFVLIPDNSIESGPVTLGYGTGDGGNPGSLPMDLWLYDDNGGLVFDLSYNSRNRPYGFLSLDAGKQYSISAFCDIGNREIPFIQFVDWGFGSLTHFSIVPNPVPEPSTMLLFGTGLVGLAGLRRRKK</sequence>
<evidence type="ECO:0000313" key="2">
    <source>
        <dbReference type="EMBL" id="SHO52730.1"/>
    </source>
</evidence>
<dbReference type="InterPro" id="IPR013424">
    <property type="entry name" value="Ice-binding_C"/>
</dbReference>
<evidence type="ECO:0000313" key="3">
    <source>
        <dbReference type="Proteomes" id="UP000184603"/>
    </source>
</evidence>
<dbReference type="OrthoDB" id="5432808at2"/>
<keyword evidence="3" id="KW-1185">Reference proteome</keyword>
<accession>A0A1M7YJE6</accession>
<feature type="domain" description="Ice-binding protein C-terminal" evidence="1">
    <location>
        <begin position="230"/>
        <end position="253"/>
    </location>
</feature>
<dbReference type="NCBIfam" id="TIGR02595">
    <property type="entry name" value="PEP_CTERM"/>
    <property type="match status" value="1"/>
</dbReference>
<gene>
    <name evidence="2" type="ORF">SAMN02745220_04711</name>
</gene>
<dbReference type="Proteomes" id="UP000184603">
    <property type="component" value="Unassembled WGS sequence"/>
</dbReference>
<dbReference type="EMBL" id="FRFE01000039">
    <property type="protein sequence ID" value="SHO52730.1"/>
    <property type="molecule type" value="Genomic_DNA"/>
</dbReference>
<dbReference type="AlphaFoldDB" id="A0A1M7YJE6"/>
<protein>
    <submittedName>
        <fullName evidence="2">PEP-CTERM protein-sorting domain-containing protein</fullName>
    </submittedName>
</protein>
<evidence type="ECO:0000259" key="1">
    <source>
        <dbReference type="Pfam" id="PF07589"/>
    </source>
</evidence>
<name>A0A1M7YJE6_9BACT</name>
<organism evidence="2 3">
    <name type="scientific">Desulfopila aestuarii DSM 18488</name>
    <dbReference type="NCBI Taxonomy" id="1121416"/>
    <lineage>
        <taxon>Bacteria</taxon>
        <taxon>Pseudomonadati</taxon>
        <taxon>Thermodesulfobacteriota</taxon>
        <taxon>Desulfobulbia</taxon>
        <taxon>Desulfobulbales</taxon>
        <taxon>Desulfocapsaceae</taxon>
        <taxon>Desulfopila</taxon>
    </lineage>
</organism>